<dbReference type="InterPro" id="IPR000326">
    <property type="entry name" value="PAP2/HPO"/>
</dbReference>
<feature type="transmembrane region" description="Helical" evidence="2">
    <location>
        <begin position="431"/>
        <end position="451"/>
    </location>
</feature>
<feature type="compositionally biased region" description="Polar residues" evidence="1">
    <location>
        <begin position="96"/>
        <end position="107"/>
    </location>
</feature>
<dbReference type="Gene3D" id="1.20.144.10">
    <property type="entry name" value="Phosphatidic acid phosphatase type 2/haloperoxidase"/>
    <property type="match status" value="1"/>
</dbReference>
<sequence length="465" mass="47984">MTFIPAENGPDDNARRRSGAGHGTGDGETPTEAISTADAAGETISASADSSATRPMPAVSGQTRQNRYDLSPDPLTAPIETPPWTDRSAPRRDDAASTQPASPQQPATAGRADQARGQQYPDGGYTGMSAPAHQQAPYPSNGYYGGQGQGAPHPAGGYPAQPPAQQPAQYPLQPGQHPGQYATAPHGAAPDAPGRDVTFGIFVGQVLRAAILLALAAGVAYYALRTVGGQWADELAIQEGERALAQLPSSWVPLIDLIPVAVCAFWGVLSLIFALAANRWVPLLVAAGSGLGAVVSVQLLKRAILTKAPYGIQESPMNSLPSGHTAAAATAAVIAVMVAPARWRGYVAFLGALTTSLAGISTVLNGWHRPMDAIVSVLVVTCWAVLGALLLRCLIRPERWRPNRAIGSLVLGILLLLAAGAGLAAMQTVAMNGLALATGAAAILGVSLLCAHQSVRALRPRHRAA</sequence>
<keyword evidence="2" id="KW-0812">Transmembrane</keyword>
<name>A0A5J5L0W6_9MICC</name>
<dbReference type="EMBL" id="SZWF01000002">
    <property type="protein sequence ID" value="KAA9395278.1"/>
    <property type="molecule type" value="Genomic_DNA"/>
</dbReference>
<evidence type="ECO:0000259" key="3">
    <source>
        <dbReference type="Pfam" id="PF01569"/>
    </source>
</evidence>
<evidence type="ECO:0000313" key="4">
    <source>
        <dbReference type="EMBL" id="KAA9395278.1"/>
    </source>
</evidence>
<feature type="transmembrane region" description="Helical" evidence="2">
    <location>
        <begin position="406"/>
        <end position="425"/>
    </location>
</feature>
<feature type="compositionally biased region" description="Low complexity" evidence="1">
    <location>
        <begin position="150"/>
        <end position="159"/>
    </location>
</feature>
<dbReference type="AlphaFoldDB" id="A0A5J5L0W6"/>
<feature type="domain" description="Phosphatidic acid phosphatase type 2/haloperoxidase" evidence="3">
    <location>
        <begin position="301"/>
        <end position="386"/>
    </location>
</feature>
<feature type="region of interest" description="Disordered" evidence="1">
    <location>
        <begin position="1"/>
        <end position="190"/>
    </location>
</feature>
<dbReference type="SUPFAM" id="SSF48317">
    <property type="entry name" value="Acid phosphatase/Vanadium-dependent haloperoxidase"/>
    <property type="match status" value="1"/>
</dbReference>
<dbReference type="OrthoDB" id="3240395at2"/>
<protein>
    <submittedName>
        <fullName evidence="4">Phosphatase PAP2 family protein</fullName>
    </submittedName>
</protein>
<dbReference type="InterPro" id="IPR036938">
    <property type="entry name" value="PAP2/HPO_sf"/>
</dbReference>
<feature type="transmembrane region" description="Helical" evidence="2">
    <location>
        <begin position="373"/>
        <end position="394"/>
    </location>
</feature>
<evidence type="ECO:0000256" key="1">
    <source>
        <dbReference type="SAM" id="MobiDB-lite"/>
    </source>
</evidence>
<feature type="transmembrane region" description="Helical" evidence="2">
    <location>
        <begin position="257"/>
        <end position="276"/>
    </location>
</feature>
<keyword evidence="2" id="KW-0472">Membrane</keyword>
<proteinExistence type="predicted"/>
<dbReference type="Pfam" id="PF01569">
    <property type="entry name" value="PAP2"/>
    <property type="match status" value="1"/>
</dbReference>
<evidence type="ECO:0000256" key="2">
    <source>
        <dbReference type="SAM" id="Phobius"/>
    </source>
</evidence>
<keyword evidence="2" id="KW-1133">Transmembrane helix</keyword>
<dbReference type="Proteomes" id="UP000325957">
    <property type="component" value="Unassembled WGS sequence"/>
</dbReference>
<feature type="compositionally biased region" description="Polar residues" evidence="1">
    <location>
        <begin position="44"/>
        <end position="53"/>
    </location>
</feature>
<comment type="caution">
    <text evidence="4">The sequence shown here is derived from an EMBL/GenBank/DDBJ whole genome shotgun (WGS) entry which is preliminary data.</text>
</comment>
<dbReference type="RefSeq" id="WP_158032704.1">
    <property type="nucleotide sequence ID" value="NZ_ML708611.1"/>
</dbReference>
<feature type="transmembrane region" description="Helical" evidence="2">
    <location>
        <begin position="346"/>
        <end position="367"/>
    </location>
</feature>
<organism evidence="4 5">
    <name type="scientific">Kocuria coralli</name>
    <dbReference type="NCBI Taxonomy" id="1461025"/>
    <lineage>
        <taxon>Bacteria</taxon>
        <taxon>Bacillati</taxon>
        <taxon>Actinomycetota</taxon>
        <taxon>Actinomycetes</taxon>
        <taxon>Micrococcales</taxon>
        <taxon>Micrococcaceae</taxon>
        <taxon>Kocuria</taxon>
    </lineage>
</organism>
<feature type="transmembrane region" description="Helical" evidence="2">
    <location>
        <begin position="283"/>
        <end position="300"/>
    </location>
</feature>
<feature type="transmembrane region" description="Helical" evidence="2">
    <location>
        <begin position="320"/>
        <end position="339"/>
    </location>
</feature>
<accession>A0A5J5L0W6</accession>
<evidence type="ECO:0000313" key="5">
    <source>
        <dbReference type="Proteomes" id="UP000325957"/>
    </source>
</evidence>
<keyword evidence="5" id="KW-1185">Reference proteome</keyword>
<feature type="compositionally biased region" description="Low complexity" evidence="1">
    <location>
        <begin position="166"/>
        <end position="176"/>
    </location>
</feature>
<feature type="transmembrane region" description="Helical" evidence="2">
    <location>
        <begin position="206"/>
        <end position="224"/>
    </location>
</feature>
<reference evidence="4 5" key="1">
    <citation type="submission" date="2019-05" db="EMBL/GenBank/DDBJ databases">
        <title>Kocuria coralli sp. nov., a novel actinobacterium isolated from coral reef seawater.</title>
        <authorList>
            <person name="Li J."/>
        </authorList>
    </citation>
    <scope>NUCLEOTIDE SEQUENCE [LARGE SCALE GENOMIC DNA]</scope>
    <source>
        <strain evidence="4 5">SCSIO 13007</strain>
    </source>
</reference>
<gene>
    <name evidence="4" type="ORF">FCK90_02390</name>
</gene>